<feature type="transmembrane region" description="Helical" evidence="10">
    <location>
        <begin position="267"/>
        <end position="287"/>
    </location>
</feature>
<feature type="transmembrane region" description="Helical" evidence="10">
    <location>
        <begin position="91"/>
        <end position="112"/>
    </location>
</feature>
<keyword evidence="6 10" id="KW-1133">Transmembrane helix</keyword>
<dbReference type="PANTHER" id="PTHR21290">
    <property type="entry name" value="SPHINGOMYELIN SYNTHETASE"/>
    <property type="match status" value="1"/>
</dbReference>
<evidence type="ECO:0000256" key="2">
    <source>
        <dbReference type="ARBA" id="ARBA00005441"/>
    </source>
</evidence>
<feature type="domain" description="Sphingomyelin synthase-like" evidence="11">
    <location>
        <begin position="235"/>
        <end position="307"/>
    </location>
</feature>
<evidence type="ECO:0000259" key="11">
    <source>
        <dbReference type="Pfam" id="PF14360"/>
    </source>
</evidence>
<dbReference type="EMBL" id="HACA01024449">
    <property type="protein sequence ID" value="CDW41810.1"/>
    <property type="molecule type" value="Transcribed_RNA"/>
</dbReference>
<keyword evidence="4 10" id="KW-0812">Transmembrane</keyword>
<dbReference type="KEGG" id="lsm:121125127"/>
<feature type="transmembrane region" description="Helical" evidence="10">
    <location>
        <begin position="293"/>
        <end position="311"/>
    </location>
</feature>
<dbReference type="GO" id="GO:0006686">
    <property type="term" value="P:sphingomyelin biosynthetic process"/>
    <property type="evidence" value="ECO:0007669"/>
    <property type="project" value="TreeGrafter"/>
</dbReference>
<comment type="subcellular location">
    <subcellularLocation>
        <location evidence="1">Membrane</location>
        <topology evidence="1">Multi-pass membrane protein</topology>
    </subcellularLocation>
</comment>
<sequence length="378" mass="44432">MATSIKMSDVMNGEEDEEEEEEEDCCYYSEDEEYCRNLLRDHYGNGYVGESSMDALTPRESNYYQRSSIPIPIQTPPPTRRKKYPKEMRKTLGAFLFMIANFIATTTSLSIIHEQRPLYDPLPDTILDRIHYQKWALDVSEIILQIMTFSTIALLLFHKYRMIVMRRMFFILGLLYGYRAITMFVTILPAANPSYHCAPKLVDSGRVLTVREVIKRVLKILSGFGLSINGKHVYCGDYIYSGHTMIAVLCYLIIAEYTDRRWYLFHYLVWLLAVTAIVMLMLARGHYSIDVIIAYYITTRLFWLYHSIAYFDSLKRSSQALGPDRSFNRFEKIWWWRLLSYFERNVHSGPLPNIYSLPFLRPKWMLGLYRRVSTSSSH</sequence>
<evidence type="ECO:0000256" key="6">
    <source>
        <dbReference type="ARBA" id="ARBA00022989"/>
    </source>
</evidence>
<dbReference type="GeneID" id="121125127"/>
<dbReference type="PANTHER" id="PTHR21290:SF27">
    <property type="entry name" value="PHOSPHATIDYLCHOLINE:CERAMIDE CHOLINEPHOSPHOTRANSFERASE 1"/>
    <property type="match status" value="1"/>
</dbReference>
<proteinExistence type="inferred from homology"/>
<evidence type="ECO:0000256" key="5">
    <source>
        <dbReference type="ARBA" id="ARBA00022919"/>
    </source>
</evidence>
<keyword evidence="5" id="KW-0746">Sphingolipid metabolism</keyword>
<keyword evidence="3 12" id="KW-0808">Transferase</keyword>
<dbReference type="InterPro" id="IPR045221">
    <property type="entry name" value="Sphingomyelin_synth-like"/>
</dbReference>
<feature type="transmembrane region" description="Helical" evidence="10">
    <location>
        <begin position="238"/>
        <end position="255"/>
    </location>
</feature>
<dbReference type="RefSeq" id="XP_040576177.1">
    <property type="nucleotide sequence ID" value="XM_040720243.2"/>
</dbReference>
<evidence type="ECO:0000256" key="3">
    <source>
        <dbReference type="ARBA" id="ARBA00022679"/>
    </source>
</evidence>
<dbReference type="InterPro" id="IPR025749">
    <property type="entry name" value="Sphingomyelin_synth-like_dom"/>
</dbReference>
<feature type="compositionally biased region" description="Acidic residues" evidence="9">
    <location>
        <begin position="12"/>
        <end position="24"/>
    </location>
</feature>
<keyword evidence="7" id="KW-0443">Lipid metabolism</keyword>
<evidence type="ECO:0000313" key="12">
    <source>
        <dbReference type="EMBL" id="CDW41810.1"/>
    </source>
</evidence>
<keyword evidence="8 10" id="KW-0472">Membrane</keyword>
<dbReference type="GO" id="GO:0047493">
    <property type="term" value="F:ceramide cholinephosphotransferase activity"/>
    <property type="evidence" value="ECO:0007669"/>
    <property type="project" value="TreeGrafter"/>
</dbReference>
<dbReference type="OrthoDB" id="422827at2759"/>
<evidence type="ECO:0000256" key="4">
    <source>
        <dbReference type="ARBA" id="ARBA00022692"/>
    </source>
</evidence>
<evidence type="ECO:0000256" key="7">
    <source>
        <dbReference type="ARBA" id="ARBA00023098"/>
    </source>
</evidence>
<dbReference type="GO" id="GO:0046513">
    <property type="term" value="P:ceramide biosynthetic process"/>
    <property type="evidence" value="ECO:0007669"/>
    <property type="project" value="TreeGrafter"/>
</dbReference>
<feature type="region of interest" description="Disordered" evidence="9">
    <location>
        <begin position="1"/>
        <end position="24"/>
    </location>
</feature>
<protein>
    <submittedName>
        <fullName evidence="12">Phosphatidylcholine:ceramide cholinephosphotransferase 1like [Acyrthosiphon pisum]</fullName>
    </submittedName>
</protein>
<comment type="similarity">
    <text evidence="2">Belongs to the sphingomyelin synthase family.</text>
</comment>
<reference evidence="12" key="1">
    <citation type="submission" date="2014-05" db="EMBL/GenBank/DDBJ databases">
        <authorList>
            <person name="Chronopoulou M."/>
        </authorList>
    </citation>
    <scope>NUCLEOTIDE SEQUENCE</scope>
    <source>
        <tissue evidence="12">Whole organism</tissue>
    </source>
</reference>
<feature type="transmembrane region" description="Helical" evidence="10">
    <location>
        <begin position="132"/>
        <end position="157"/>
    </location>
</feature>
<accession>A0A0K2UUQ1</accession>
<dbReference type="GO" id="GO:0005789">
    <property type="term" value="C:endoplasmic reticulum membrane"/>
    <property type="evidence" value="ECO:0007669"/>
    <property type="project" value="TreeGrafter"/>
</dbReference>
<dbReference type="GO" id="GO:0005886">
    <property type="term" value="C:plasma membrane"/>
    <property type="evidence" value="ECO:0007669"/>
    <property type="project" value="TreeGrafter"/>
</dbReference>
<dbReference type="Pfam" id="PF14360">
    <property type="entry name" value="PAP2_C"/>
    <property type="match status" value="1"/>
</dbReference>
<organism evidence="12">
    <name type="scientific">Lepeophtheirus salmonis</name>
    <name type="common">Salmon louse</name>
    <name type="synonym">Caligus salmonis</name>
    <dbReference type="NCBI Taxonomy" id="72036"/>
    <lineage>
        <taxon>Eukaryota</taxon>
        <taxon>Metazoa</taxon>
        <taxon>Ecdysozoa</taxon>
        <taxon>Arthropoda</taxon>
        <taxon>Crustacea</taxon>
        <taxon>Multicrustacea</taxon>
        <taxon>Hexanauplia</taxon>
        <taxon>Copepoda</taxon>
        <taxon>Siphonostomatoida</taxon>
        <taxon>Caligidae</taxon>
        <taxon>Lepeophtheirus</taxon>
    </lineage>
</organism>
<dbReference type="GO" id="GO:0033188">
    <property type="term" value="F:sphingomyelin synthase activity"/>
    <property type="evidence" value="ECO:0007669"/>
    <property type="project" value="TreeGrafter"/>
</dbReference>
<dbReference type="AlphaFoldDB" id="A0A0K2UUQ1"/>
<evidence type="ECO:0000256" key="9">
    <source>
        <dbReference type="SAM" id="MobiDB-lite"/>
    </source>
</evidence>
<feature type="transmembrane region" description="Helical" evidence="10">
    <location>
        <begin position="169"/>
        <end position="191"/>
    </location>
</feature>
<evidence type="ECO:0000256" key="1">
    <source>
        <dbReference type="ARBA" id="ARBA00004141"/>
    </source>
</evidence>
<evidence type="ECO:0000256" key="10">
    <source>
        <dbReference type="SAM" id="Phobius"/>
    </source>
</evidence>
<name>A0A0K2UUQ1_LEPSM</name>
<dbReference type="GO" id="GO:0000139">
    <property type="term" value="C:Golgi membrane"/>
    <property type="evidence" value="ECO:0007669"/>
    <property type="project" value="TreeGrafter"/>
</dbReference>
<evidence type="ECO:0000256" key="8">
    <source>
        <dbReference type="ARBA" id="ARBA00023136"/>
    </source>
</evidence>